<organism evidence="1 2">
    <name type="scientific">Mojavia pulchra JT2-VF2</name>
    <dbReference type="NCBI Taxonomy" id="287848"/>
    <lineage>
        <taxon>Bacteria</taxon>
        <taxon>Bacillati</taxon>
        <taxon>Cyanobacteriota</taxon>
        <taxon>Cyanophyceae</taxon>
        <taxon>Nostocales</taxon>
        <taxon>Nostocaceae</taxon>
    </lineage>
</organism>
<accession>A0A951UJG5</accession>
<dbReference type="Proteomes" id="UP000715781">
    <property type="component" value="Unassembled WGS sequence"/>
</dbReference>
<gene>
    <name evidence="1" type="ORF">KME32_28830</name>
</gene>
<evidence type="ECO:0000313" key="2">
    <source>
        <dbReference type="Proteomes" id="UP000715781"/>
    </source>
</evidence>
<proteinExistence type="predicted"/>
<sequence length="286" mass="31493">MNQSKPKYRKLSSLSFVLVALVCCGYSIFQTSSIASFSAAYGSSPASNKASTLKANSFLYRKIEGFGLNMYVVQLSNTSKPQEIRFQAPYTHQMWLGADGSGRIQRTDGKPEFLSAQDRVIWEAAGKPKLSSRSFTIDHKAGELSDPTVLPLDITALAQTIRNRAKQNNIPIEGAMFDETLSILVTLQTKAELRRPLFEVMANIPGVKRSENVTDPQGRAGISLSYTDTQAGKQTRVIFEPQTYDVLSDEIVLLKRVPELNVSTPFVLSWTTYSVPKAVASTSDVP</sequence>
<name>A0A951UJG5_9NOST</name>
<comment type="caution">
    <text evidence="1">The sequence shown here is derived from an EMBL/GenBank/DDBJ whole genome shotgun (WGS) entry which is preliminary data.</text>
</comment>
<dbReference type="EMBL" id="JAHHHN010000029">
    <property type="protein sequence ID" value="MBW4565036.1"/>
    <property type="molecule type" value="Genomic_DNA"/>
</dbReference>
<dbReference type="AlphaFoldDB" id="A0A951UJG5"/>
<protein>
    <submittedName>
        <fullName evidence="1">Uncharacterized protein</fullName>
    </submittedName>
</protein>
<reference evidence="1" key="1">
    <citation type="submission" date="2021-05" db="EMBL/GenBank/DDBJ databases">
        <authorList>
            <person name="Pietrasiak N."/>
            <person name="Ward R."/>
            <person name="Stajich J.E."/>
            <person name="Kurbessoian T."/>
        </authorList>
    </citation>
    <scope>NUCLEOTIDE SEQUENCE</scope>
    <source>
        <strain evidence="1">JT2-VF2</strain>
    </source>
</reference>
<reference evidence="1" key="2">
    <citation type="journal article" date="2022" name="Microbiol. Resour. Announc.">
        <title>Metagenome Sequencing to Explore Phylogenomics of Terrestrial Cyanobacteria.</title>
        <authorList>
            <person name="Ward R.D."/>
            <person name="Stajich J.E."/>
            <person name="Johansen J.R."/>
            <person name="Huntemann M."/>
            <person name="Clum A."/>
            <person name="Foster B."/>
            <person name="Foster B."/>
            <person name="Roux S."/>
            <person name="Palaniappan K."/>
            <person name="Varghese N."/>
            <person name="Mukherjee S."/>
            <person name="Reddy T.B.K."/>
            <person name="Daum C."/>
            <person name="Copeland A."/>
            <person name="Chen I.A."/>
            <person name="Ivanova N.N."/>
            <person name="Kyrpides N.C."/>
            <person name="Shapiro N."/>
            <person name="Eloe-Fadrosh E.A."/>
            <person name="Pietrasiak N."/>
        </authorList>
    </citation>
    <scope>NUCLEOTIDE SEQUENCE</scope>
    <source>
        <strain evidence="1">JT2-VF2</strain>
    </source>
</reference>
<evidence type="ECO:0000313" key="1">
    <source>
        <dbReference type="EMBL" id="MBW4565036.1"/>
    </source>
</evidence>